<keyword evidence="4" id="KW-1185">Reference proteome</keyword>
<keyword evidence="2" id="KW-0812">Transmembrane</keyword>
<dbReference type="GeneID" id="105432246"/>
<protein>
    <submittedName>
        <fullName evidence="5">Uncharacterized protein LOC105432246</fullName>
    </submittedName>
</protein>
<evidence type="ECO:0000313" key="4">
    <source>
        <dbReference type="Proteomes" id="UP000504615"/>
    </source>
</evidence>
<proteinExistence type="predicted"/>
<keyword evidence="3" id="KW-0732">Signal</keyword>
<dbReference type="Proteomes" id="UP000504615">
    <property type="component" value="Unplaced"/>
</dbReference>
<keyword evidence="2" id="KW-0472">Membrane</keyword>
<evidence type="ECO:0000256" key="2">
    <source>
        <dbReference type="SAM" id="Phobius"/>
    </source>
</evidence>
<feature type="region of interest" description="Disordered" evidence="1">
    <location>
        <begin position="72"/>
        <end position="114"/>
    </location>
</feature>
<dbReference type="RefSeq" id="XP_011645261.1">
    <property type="nucleotide sequence ID" value="XM_011646959.2"/>
</dbReference>
<feature type="region of interest" description="Disordered" evidence="1">
    <location>
        <begin position="31"/>
        <end position="58"/>
    </location>
</feature>
<feature type="compositionally biased region" description="Polar residues" evidence="1">
    <location>
        <begin position="175"/>
        <end position="188"/>
    </location>
</feature>
<organism evidence="4 5">
    <name type="scientific">Pogonomyrmex barbatus</name>
    <name type="common">red harvester ant</name>
    <dbReference type="NCBI Taxonomy" id="144034"/>
    <lineage>
        <taxon>Eukaryota</taxon>
        <taxon>Metazoa</taxon>
        <taxon>Ecdysozoa</taxon>
        <taxon>Arthropoda</taxon>
        <taxon>Hexapoda</taxon>
        <taxon>Insecta</taxon>
        <taxon>Pterygota</taxon>
        <taxon>Neoptera</taxon>
        <taxon>Endopterygota</taxon>
        <taxon>Hymenoptera</taxon>
        <taxon>Apocrita</taxon>
        <taxon>Aculeata</taxon>
        <taxon>Formicoidea</taxon>
        <taxon>Formicidae</taxon>
        <taxon>Myrmicinae</taxon>
        <taxon>Pogonomyrmex</taxon>
    </lineage>
</organism>
<gene>
    <name evidence="5" type="primary">LOC105432246</name>
</gene>
<feature type="signal peptide" evidence="3">
    <location>
        <begin position="1"/>
        <end position="29"/>
    </location>
</feature>
<sequence>MLLVLNPLCPPLLPVTLLVAVLTLSVSAAADGTSSVPSVPGHDAPITSSSPTVEIPDATDGRKELYTNVAEGGPISVSSSTTQHGSNKETVETEFKSESKSRENVPKERNASSSIVARKGVEEKIKARKGVQENVKLDQSMENEKENAFNQSIFENMKSIMENNPALETDHVKSKTSNINTPKLNITNPRLDDSSNRGINSNYSNTNISVNVTTSHLKIITNTTVKTSHTEKHIPKPKPTVTAVDGPEINEPIPSSRTKNPSLGMPRKIDYIVPVIITIVALPILGAAIFILYRHGRDCWDKRHYRRMDFLIDGMYND</sequence>
<feature type="compositionally biased region" description="Basic and acidic residues" evidence="1">
    <location>
        <begin position="86"/>
        <end position="110"/>
    </location>
</feature>
<reference evidence="5" key="1">
    <citation type="submission" date="2025-08" db="UniProtKB">
        <authorList>
            <consortium name="RefSeq"/>
        </authorList>
    </citation>
    <scope>IDENTIFICATION</scope>
</reference>
<feature type="chain" id="PRO_5026759338" evidence="3">
    <location>
        <begin position="30"/>
        <end position="318"/>
    </location>
</feature>
<evidence type="ECO:0000256" key="3">
    <source>
        <dbReference type="SAM" id="SignalP"/>
    </source>
</evidence>
<evidence type="ECO:0000313" key="5">
    <source>
        <dbReference type="RefSeq" id="XP_011645261.1"/>
    </source>
</evidence>
<name>A0A6I9XI34_9HYME</name>
<dbReference type="KEGG" id="pbar:105432246"/>
<feature type="compositionally biased region" description="Polar residues" evidence="1">
    <location>
        <begin position="76"/>
        <end position="85"/>
    </location>
</feature>
<evidence type="ECO:0000256" key="1">
    <source>
        <dbReference type="SAM" id="MobiDB-lite"/>
    </source>
</evidence>
<feature type="transmembrane region" description="Helical" evidence="2">
    <location>
        <begin position="271"/>
        <end position="293"/>
    </location>
</feature>
<dbReference type="AlphaFoldDB" id="A0A6I9XI34"/>
<accession>A0A6I9XI34</accession>
<dbReference type="OrthoDB" id="10071013at2759"/>
<feature type="region of interest" description="Disordered" evidence="1">
    <location>
        <begin position="174"/>
        <end position="198"/>
    </location>
</feature>
<keyword evidence="2" id="KW-1133">Transmembrane helix</keyword>